<sequence length="221" mass="24544">MVITYYGLSCFKVQSGDQTIIFDPPSKDSDLKPPRFETHVALSSHNHPLHNGIKDLPGKKESGPFLISGPGEYEIEDLSVTGLNSFHDSSQGKERGRNTIYVVEMENMRLCHLGDFGEKELSAENEEAMGEIDVLFVPVGGKDVIDPEEAVKIISELEPKIAIPMHYAISKTPIKGAKIEEFLKEWGEEKISPEDKFTFKKKDLPEDGTKLVVLSPTISIS</sequence>
<dbReference type="EMBL" id="LCDF01000003">
    <property type="protein sequence ID" value="KKS48793.1"/>
    <property type="molecule type" value="Genomic_DNA"/>
</dbReference>
<comment type="caution">
    <text evidence="1">The sequence shown here is derived from an EMBL/GenBank/DDBJ whole genome shotgun (WGS) entry which is preliminary data.</text>
</comment>
<dbReference type="Pfam" id="PF13483">
    <property type="entry name" value="Lactamase_B_3"/>
    <property type="match status" value="1"/>
</dbReference>
<gene>
    <name evidence="1" type="ORF">UV11_C0003G0020</name>
</gene>
<organism evidence="1 2">
    <name type="scientific">Candidatus Giovannonibacteria bacterium GW2011_GWF2_42_19</name>
    <dbReference type="NCBI Taxonomy" id="1618659"/>
    <lineage>
        <taxon>Bacteria</taxon>
        <taxon>Candidatus Giovannoniibacteriota</taxon>
    </lineage>
</organism>
<keyword evidence="1" id="KW-0378">Hydrolase</keyword>
<dbReference type="InterPro" id="IPR036866">
    <property type="entry name" value="RibonucZ/Hydroxyglut_hydro"/>
</dbReference>
<dbReference type="STRING" id="1618659.UV11_C0003G0020"/>
<dbReference type="Gene3D" id="3.60.15.10">
    <property type="entry name" value="Ribonuclease Z/Hydroxyacylglutathione hydrolase-like"/>
    <property type="match status" value="1"/>
</dbReference>
<dbReference type="PANTHER" id="PTHR39189">
    <property type="entry name" value="UPF0173 METAL-DEPENDENT HYDROLASE YTKL"/>
    <property type="match status" value="1"/>
</dbReference>
<evidence type="ECO:0000313" key="2">
    <source>
        <dbReference type="Proteomes" id="UP000034036"/>
    </source>
</evidence>
<accession>A0A0G1CGV0</accession>
<reference evidence="1" key="1">
    <citation type="journal article" date="2015" name="Nature">
        <title>rRNA introns, odd ribosomes, and small enigmatic genomes across a large radiation of phyla.</title>
        <authorList>
            <person name="Brown C.T."/>
            <person name="Hug L.A."/>
            <person name="Thomas B.C."/>
            <person name="Sharon I."/>
            <person name="Castelle C.J."/>
            <person name="Singh A."/>
            <person name="Wilkins M.J."/>
            <person name="Williams K.H."/>
            <person name="Banfield J.F."/>
        </authorList>
    </citation>
    <scope>NUCLEOTIDE SEQUENCE [LARGE SCALE GENOMIC DNA]</scope>
</reference>
<proteinExistence type="predicted"/>
<dbReference type="GO" id="GO:0016787">
    <property type="term" value="F:hydrolase activity"/>
    <property type="evidence" value="ECO:0007669"/>
    <property type="project" value="UniProtKB-KW"/>
</dbReference>
<dbReference type="Proteomes" id="UP000034036">
    <property type="component" value="Unassembled WGS sequence"/>
</dbReference>
<name>A0A0G1CGV0_9BACT</name>
<dbReference type="SUPFAM" id="SSF56281">
    <property type="entry name" value="Metallo-hydrolase/oxidoreductase"/>
    <property type="match status" value="1"/>
</dbReference>
<dbReference type="AlphaFoldDB" id="A0A0G1CGV0"/>
<protein>
    <submittedName>
        <fullName evidence="1">Zn-dependent hydrolase of the beta-lactamase fold-like protein</fullName>
    </submittedName>
</protein>
<evidence type="ECO:0000313" key="1">
    <source>
        <dbReference type="EMBL" id="KKS48793.1"/>
    </source>
</evidence>
<dbReference type="PANTHER" id="PTHR39189:SF1">
    <property type="entry name" value="UPF0173 METAL-DEPENDENT HYDROLASE YTKL"/>
    <property type="match status" value="1"/>
</dbReference>